<feature type="transmembrane region" description="Helical" evidence="5">
    <location>
        <begin position="61"/>
        <end position="81"/>
    </location>
</feature>
<dbReference type="PANTHER" id="PTHR14856:SF9">
    <property type="entry name" value="PQ-LOOP REPEAT-CONTAINING PROTEIN 1"/>
    <property type="match status" value="1"/>
</dbReference>
<dbReference type="AlphaFoldDB" id="A0AA36G7I5"/>
<keyword evidence="2 5" id="KW-0812">Transmembrane</keyword>
<evidence type="ECO:0008006" key="8">
    <source>
        <dbReference type="Google" id="ProtNLM"/>
    </source>
</evidence>
<reference evidence="6" key="1">
    <citation type="submission" date="2023-06" db="EMBL/GenBank/DDBJ databases">
        <authorList>
            <person name="Delattre M."/>
        </authorList>
    </citation>
    <scope>NUCLEOTIDE SEQUENCE</scope>
    <source>
        <strain evidence="6">AF72</strain>
    </source>
</reference>
<protein>
    <recommendedName>
        <fullName evidence="8">PQ-loop repeat-containing protein 1</fullName>
    </recommendedName>
</protein>
<evidence type="ECO:0000256" key="5">
    <source>
        <dbReference type="SAM" id="Phobius"/>
    </source>
</evidence>
<evidence type="ECO:0000313" key="7">
    <source>
        <dbReference type="Proteomes" id="UP001177023"/>
    </source>
</evidence>
<dbReference type="Proteomes" id="UP001177023">
    <property type="component" value="Unassembled WGS sequence"/>
</dbReference>
<dbReference type="GO" id="GO:0005768">
    <property type="term" value="C:endosome"/>
    <property type="evidence" value="ECO:0007669"/>
    <property type="project" value="TreeGrafter"/>
</dbReference>
<comment type="caution">
    <text evidence="6">The sequence shown here is derived from an EMBL/GenBank/DDBJ whole genome shotgun (WGS) entry which is preliminary data.</text>
</comment>
<dbReference type="GO" id="GO:0045332">
    <property type="term" value="P:phospholipid translocation"/>
    <property type="evidence" value="ECO:0007669"/>
    <property type="project" value="TreeGrafter"/>
</dbReference>
<name>A0AA36G7I5_9BILA</name>
<evidence type="ECO:0000256" key="1">
    <source>
        <dbReference type="ARBA" id="ARBA00004141"/>
    </source>
</evidence>
<dbReference type="InterPro" id="IPR006603">
    <property type="entry name" value="PQ-loop_rpt"/>
</dbReference>
<dbReference type="GO" id="GO:0005829">
    <property type="term" value="C:cytosol"/>
    <property type="evidence" value="ECO:0007669"/>
    <property type="project" value="GOC"/>
</dbReference>
<evidence type="ECO:0000313" key="6">
    <source>
        <dbReference type="EMBL" id="CAJ0575568.1"/>
    </source>
</evidence>
<dbReference type="InterPro" id="IPR052241">
    <property type="entry name" value="SLC66/Scramblase_ANY1"/>
</dbReference>
<keyword evidence="3 5" id="KW-1133">Transmembrane helix</keyword>
<dbReference type="GO" id="GO:0042147">
    <property type="term" value="P:retrograde transport, endosome to Golgi"/>
    <property type="evidence" value="ECO:0007669"/>
    <property type="project" value="TreeGrafter"/>
</dbReference>
<evidence type="ECO:0000256" key="4">
    <source>
        <dbReference type="ARBA" id="ARBA00023136"/>
    </source>
</evidence>
<gene>
    <name evidence="6" type="ORF">MSPICULIGERA_LOCUS13878</name>
</gene>
<evidence type="ECO:0000256" key="3">
    <source>
        <dbReference type="ARBA" id="ARBA00022989"/>
    </source>
</evidence>
<dbReference type="GO" id="GO:0005802">
    <property type="term" value="C:trans-Golgi network"/>
    <property type="evidence" value="ECO:0007669"/>
    <property type="project" value="TreeGrafter"/>
</dbReference>
<keyword evidence="4 5" id="KW-0472">Membrane</keyword>
<organism evidence="6 7">
    <name type="scientific">Mesorhabditis spiculigera</name>
    <dbReference type="NCBI Taxonomy" id="96644"/>
    <lineage>
        <taxon>Eukaryota</taxon>
        <taxon>Metazoa</taxon>
        <taxon>Ecdysozoa</taxon>
        <taxon>Nematoda</taxon>
        <taxon>Chromadorea</taxon>
        <taxon>Rhabditida</taxon>
        <taxon>Rhabditina</taxon>
        <taxon>Rhabditomorpha</taxon>
        <taxon>Rhabditoidea</taxon>
        <taxon>Rhabditidae</taxon>
        <taxon>Mesorhabditinae</taxon>
        <taxon>Mesorhabditis</taxon>
    </lineage>
</organism>
<dbReference type="SMART" id="SM00679">
    <property type="entry name" value="CTNS"/>
    <property type="match status" value="1"/>
</dbReference>
<evidence type="ECO:0000256" key="2">
    <source>
        <dbReference type="ARBA" id="ARBA00022692"/>
    </source>
</evidence>
<dbReference type="PANTHER" id="PTHR14856">
    <property type="entry name" value="PQ-LOOP REPEAT-CONTAINING PROTEIN 1-LIKE PROTEIN"/>
    <property type="match status" value="1"/>
</dbReference>
<feature type="transmembrane region" description="Helical" evidence="5">
    <location>
        <begin position="32"/>
        <end position="49"/>
    </location>
</feature>
<keyword evidence="7" id="KW-1185">Reference proteome</keyword>
<feature type="non-terminal residue" evidence="6">
    <location>
        <position position="1"/>
    </location>
</feature>
<dbReference type="Gene3D" id="1.20.1280.290">
    <property type="match status" value="1"/>
</dbReference>
<dbReference type="EMBL" id="CATQJA010002639">
    <property type="protein sequence ID" value="CAJ0575568.1"/>
    <property type="molecule type" value="Genomic_DNA"/>
</dbReference>
<dbReference type="Pfam" id="PF04193">
    <property type="entry name" value="PQ-loop"/>
    <property type="match status" value="1"/>
</dbReference>
<sequence>MGSFLIALGVFTAVWSVITAIFYTNALYTESLGYLSLFIEATLGMPQLIRNFQRKSTTGMSIPMVLTWLLGDIGKLAYFVLKQNPMQFVMCACLQISVDCFILGQVIVYRKNRGTSLPYENNSPPQSIVD</sequence>
<comment type="subcellular location">
    <subcellularLocation>
        <location evidence="1">Membrane</location>
        <topology evidence="1">Multi-pass membrane protein</topology>
    </subcellularLocation>
</comment>
<proteinExistence type="predicted"/>
<dbReference type="FunFam" id="1.20.1280.290:FF:000005">
    <property type="entry name" value="PQ-loop repeat-containing protein 1"/>
    <property type="match status" value="1"/>
</dbReference>
<dbReference type="GO" id="GO:0016020">
    <property type="term" value="C:membrane"/>
    <property type="evidence" value="ECO:0007669"/>
    <property type="project" value="UniProtKB-SubCell"/>
</dbReference>
<accession>A0AA36G7I5</accession>